<dbReference type="Gene3D" id="3.80.10.10">
    <property type="entry name" value="Ribonuclease Inhibitor"/>
    <property type="match status" value="1"/>
</dbReference>
<comment type="caution">
    <text evidence="2">The sequence shown here is derived from an EMBL/GenBank/DDBJ whole genome shotgun (WGS) entry which is preliminary data.</text>
</comment>
<keyword evidence="1" id="KW-0732">Signal</keyword>
<proteinExistence type="predicted"/>
<feature type="signal peptide" evidence="1">
    <location>
        <begin position="1"/>
        <end position="18"/>
    </location>
</feature>
<feature type="chain" id="PRO_5018977247" evidence="1">
    <location>
        <begin position="19"/>
        <end position="277"/>
    </location>
</feature>
<evidence type="ECO:0000256" key="1">
    <source>
        <dbReference type="SAM" id="SignalP"/>
    </source>
</evidence>
<keyword evidence="3" id="KW-1185">Reference proteome</keyword>
<accession>A0A443RKP7</accession>
<dbReference type="InterPro" id="IPR032675">
    <property type="entry name" value="LRR_dom_sf"/>
</dbReference>
<dbReference type="SUPFAM" id="SSF52058">
    <property type="entry name" value="L domain-like"/>
    <property type="match status" value="1"/>
</dbReference>
<name>A0A443RKP7_9ACAR</name>
<organism evidence="2 3">
    <name type="scientific">Dinothrombium tinctorium</name>
    <dbReference type="NCBI Taxonomy" id="1965070"/>
    <lineage>
        <taxon>Eukaryota</taxon>
        <taxon>Metazoa</taxon>
        <taxon>Ecdysozoa</taxon>
        <taxon>Arthropoda</taxon>
        <taxon>Chelicerata</taxon>
        <taxon>Arachnida</taxon>
        <taxon>Acari</taxon>
        <taxon>Acariformes</taxon>
        <taxon>Trombidiformes</taxon>
        <taxon>Prostigmata</taxon>
        <taxon>Anystina</taxon>
        <taxon>Parasitengona</taxon>
        <taxon>Trombidioidea</taxon>
        <taxon>Trombidiidae</taxon>
        <taxon>Dinothrombium</taxon>
    </lineage>
</organism>
<protein>
    <submittedName>
        <fullName evidence="2">Uncharacterized protein</fullName>
    </submittedName>
</protein>
<evidence type="ECO:0000313" key="2">
    <source>
        <dbReference type="EMBL" id="RWS15837.1"/>
    </source>
</evidence>
<dbReference type="AlphaFoldDB" id="A0A443RKP7"/>
<evidence type="ECO:0000313" key="3">
    <source>
        <dbReference type="Proteomes" id="UP000285301"/>
    </source>
</evidence>
<sequence length="277" mass="32046">MTSLFSVICMFTVFCIAGQKCPDQSSCPSSCTCFCDGNVKSVVCENGFPYIIDKSYRNLRTFSLQNAIIFKDFKEAITIKQIRKSKIKASEVKVENFIVENVNMERGIWFWRMDLFKVWPKFITMKDVDLNALGQVFTLLPDNVEGVFMKSLKPAFIPKDIASAKTRSFSLIESNLKGIRMNAYNKIFTIANNSFNYFPALTRLKLNDNHLKVISWELVKPIWKTLIEFSISNNLLVCEEHCWIHKEETFPHPQMFDMATCLTSNRLNKSLYELKCK</sequence>
<dbReference type="STRING" id="1965070.A0A443RKP7"/>
<reference evidence="2 3" key="1">
    <citation type="journal article" date="2018" name="Gigascience">
        <title>Genomes of trombidid mites reveal novel predicted allergens and laterally-transferred genes associated with secondary metabolism.</title>
        <authorList>
            <person name="Dong X."/>
            <person name="Chaisiri K."/>
            <person name="Xia D."/>
            <person name="Armstrong S.D."/>
            <person name="Fang Y."/>
            <person name="Donnelly M.J."/>
            <person name="Kadowaki T."/>
            <person name="McGarry J.W."/>
            <person name="Darby A.C."/>
            <person name="Makepeace B.L."/>
        </authorList>
    </citation>
    <scope>NUCLEOTIDE SEQUENCE [LARGE SCALE GENOMIC DNA]</scope>
    <source>
        <strain evidence="2">UoL-WK</strain>
    </source>
</reference>
<gene>
    <name evidence="2" type="ORF">B4U79_17896</name>
</gene>
<dbReference type="Proteomes" id="UP000285301">
    <property type="component" value="Unassembled WGS sequence"/>
</dbReference>
<dbReference type="EMBL" id="NCKU01000355">
    <property type="protein sequence ID" value="RWS15837.1"/>
    <property type="molecule type" value="Genomic_DNA"/>
</dbReference>
<dbReference type="OrthoDB" id="676979at2759"/>